<evidence type="ECO:0000256" key="2">
    <source>
        <dbReference type="ARBA" id="ARBA00023043"/>
    </source>
</evidence>
<dbReference type="Gene3D" id="1.25.40.20">
    <property type="entry name" value="Ankyrin repeat-containing domain"/>
    <property type="match status" value="1"/>
</dbReference>
<name>A0A433DLV9_9FUNG</name>
<comment type="caution">
    <text evidence="4">The sequence shown here is derived from an EMBL/GenBank/DDBJ whole genome shotgun (WGS) entry which is preliminary data.</text>
</comment>
<sequence>MINKLPYLIQILIQWQLDPKMVIREYMAGRVILYNNEWTLLHEAAKLRDLKLIEILIMDLKANVNHQEYNKITPLHIAVENNLPEVVKILCTTFGADIEIKDQQNQTALQLAVNRRHHEIIQMLCKTFGATQDDINSALITAMQHNDFNTFKVLVNTCGADLIDHNNGVVPLHVAANLNTNNYVFIKKFILKKVVYECSQITHQIMVENLPYLIEWLD</sequence>
<dbReference type="PANTHER" id="PTHR24198:SF165">
    <property type="entry name" value="ANKYRIN REPEAT-CONTAINING PROTEIN-RELATED"/>
    <property type="match status" value="1"/>
</dbReference>
<dbReference type="PROSITE" id="PS50088">
    <property type="entry name" value="ANK_REPEAT"/>
    <property type="match status" value="1"/>
</dbReference>
<dbReference type="InterPro" id="IPR036770">
    <property type="entry name" value="Ankyrin_rpt-contain_sf"/>
</dbReference>
<dbReference type="SUPFAM" id="SSF48403">
    <property type="entry name" value="Ankyrin repeat"/>
    <property type="match status" value="1"/>
</dbReference>
<dbReference type="PANTHER" id="PTHR24198">
    <property type="entry name" value="ANKYRIN REPEAT AND PROTEIN KINASE DOMAIN-CONTAINING PROTEIN"/>
    <property type="match status" value="1"/>
</dbReference>
<dbReference type="OrthoDB" id="194358at2759"/>
<dbReference type="Pfam" id="PF12796">
    <property type="entry name" value="Ank_2"/>
    <property type="match status" value="1"/>
</dbReference>
<feature type="repeat" description="ANK" evidence="3">
    <location>
        <begin position="70"/>
        <end position="103"/>
    </location>
</feature>
<accession>A0A433DLV9</accession>
<protein>
    <submittedName>
        <fullName evidence="4">Ankyrin repeat-containing domain protein</fullName>
    </submittedName>
</protein>
<dbReference type="AlphaFoldDB" id="A0A433DLV9"/>
<dbReference type="Proteomes" id="UP000268093">
    <property type="component" value="Unassembled WGS sequence"/>
</dbReference>
<keyword evidence="5" id="KW-1185">Reference proteome</keyword>
<evidence type="ECO:0000256" key="1">
    <source>
        <dbReference type="ARBA" id="ARBA00022737"/>
    </source>
</evidence>
<reference evidence="4 5" key="1">
    <citation type="journal article" date="2018" name="New Phytol.">
        <title>Phylogenomics of Endogonaceae and evolution of mycorrhizas within Mucoromycota.</title>
        <authorList>
            <person name="Chang Y."/>
            <person name="Desiro A."/>
            <person name="Na H."/>
            <person name="Sandor L."/>
            <person name="Lipzen A."/>
            <person name="Clum A."/>
            <person name="Barry K."/>
            <person name="Grigoriev I.V."/>
            <person name="Martin F.M."/>
            <person name="Stajich J.E."/>
            <person name="Smith M.E."/>
            <person name="Bonito G."/>
            <person name="Spatafora J.W."/>
        </authorList>
    </citation>
    <scope>NUCLEOTIDE SEQUENCE [LARGE SCALE GENOMIC DNA]</scope>
    <source>
        <strain evidence="4 5">GMNB39</strain>
    </source>
</reference>
<gene>
    <name evidence="4" type="ORF">BC936DRAFT_145024</name>
</gene>
<dbReference type="InterPro" id="IPR002110">
    <property type="entry name" value="Ankyrin_rpt"/>
</dbReference>
<keyword evidence="2 3" id="KW-0040">ANK repeat</keyword>
<organism evidence="4 5">
    <name type="scientific">Jimgerdemannia flammicorona</name>
    <dbReference type="NCBI Taxonomy" id="994334"/>
    <lineage>
        <taxon>Eukaryota</taxon>
        <taxon>Fungi</taxon>
        <taxon>Fungi incertae sedis</taxon>
        <taxon>Mucoromycota</taxon>
        <taxon>Mucoromycotina</taxon>
        <taxon>Endogonomycetes</taxon>
        <taxon>Endogonales</taxon>
        <taxon>Endogonaceae</taxon>
        <taxon>Jimgerdemannia</taxon>
    </lineage>
</organism>
<dbReference type="EMBL" id="RBNI01000378">
    <property type="protein sequence ID" value="RUP51870.1"/>
    <property type="molecule type" value="Genomic_DNA"/>
</dbReference>
<evidence type="ECO:0000313" key="5">
    <source>
        <dbReference type="Proteomes" id="UP000268093"/>
    </source>
</evidence>
<dbReference type="SMART" id="SM00248">
    <property type="entry name" value="ANK"/>
    <property type="match status" value="5"/>
</dbReference>
<keyword evidence="1" id="KW-0677">Repeat</keyword>
<evidence type="ECO:0000256" key="3">
    <source>
        <dbReference type="PROSITE-ProRule" id="PRU00023"/>
    </source>
</evidence>
<evidence type="ECO:0000313" key="4">
    <source>
        <dbReference type="EMBL" id="RUP51870.1"/>
    </source>
</evidence>
<proteinExistence type="predicted"/>